<keyword evidence="2" id="KW-1185">Reference proteome</keyword>
<dbReference type="InParanoid" id="A0A2K2A4L4"/>
<reference evidence="1 2" key="1">
    <citation type="journal article" date="2006" name="Science">
        <title>The genome of black cottonwood, Populus trichocarpa (Torr. &amp; Gray).</title>
        <authorList>
            <person name="Tuskan G.A."/>
            <person name="Difazio S."/>
            <person name="Jansson S."/>
            <person name="Bohlmann J."/>
            <person name="Grigoriev I."/>
            <person name="Hellsten U."/>
            <person name="Putnam N."/>
            <person name="Ralph S."/>
            <person name="Rombauts S."/>
            <person name="Salamov A."/>
            <person name="Schein J."/>
            <person name="Sterck L."/>
            <person name="Aerts A."/>
            <person name="Bhalerao R.R."/>
            <person name="Bhalerao R.P."/>
            <person name="Blaudez D."/>
            <person name="Boerjan W."/>
            <person name="Brun A."/>
            <person name="Brunner A."/>
            <person name="Busov V."/>
            <person name="Campbell M."/>
            <person name="Carlson J."/>
            <person name="Chalot M."/>
            <person name="Chapman J."/>
            <person name="Chen G.L."/>
            <person name="Cooper D."/>
            <person name="Coutinho P.M."/>
            <person name="Couturier J."/>
            <person name="Covert S."/>
            <person name="Cronk Q."/>
            <person name="Cunningham R."/>
            <person name="Davis J."/>
            <person name="Degroeve S."/>
            <person name="Dejardin A."/>
            <person name="Depamphilis C."/>
            <person name="Detter J."/>
            <person name="Dirks B."/>
            <person name="Dubchak I."/>
            <person name="Duplessis S."/>
            <person name="Ehlting J."/>
            <person name="Ellis B."/>
            <person name="Gendler K."/>
            <person name="Goodstein D."/>
            <person name="Gribskov M."/>
            <person name="Grimwood J."/>
            <person name="Groover A."/>
            <person name="Gunter L."/>
            <person name="Hamberger B."/>
            <person name="Heinze B."/>
            <person name="Helariutta Y."/>
            <person name="Henrissat B."/>
            <person name="Holligan D."/>
            <person name="Holt R."/>
            <person name="Huang W."/>
            <person name="Islam-Faridi N."/>
            <person name="Jones S."/>
            <person name="Jones-Rhoades M."/>
            <person name="Jorgensen R."/>
            <person name="Joshi C."/>
            <person name="Kangasjarvi J."/>
            <person name="Karlsson J."/>
            <person name="Kelleher C."/>
            <person name="Kirkpatrick R."/>
            <person name="Kirst M."/>
            <person name="Kohler A."/>
            <person name="Kalluri U."/>
            <person name="Larimer F."/>
            <person name="Leebens-Mack J."/>
            <person name="Leple J.C."/>
            <person name="Locascio P."/>
            <person name="Lou Y."/>
            <person name="Lucas S."/>
            <person name="Martin F."/>
            <person name="Montanini B."/>
            <person name="Napoli C."/>
            <person name="Nelson D.R."/>
            <person name="Nelson C."/>
            <person name="Nieminen K."/>
            <person name="Nilsson O."/>
            <person name="Pereda V."/>
            <person name="Peter G."/>
            <person name="Philippe R."/>
            <person name="Pilate G."/>
            <person name="Poliakov A."/>
            <person name="Razumovskaya J."/>
            <person name="Richardson P."/>
            <person name="Rinaldi C."/>
            <person name="Ritland K."/>
            <person name="Rouze P."/>
            <person name="Ryaboy D."/>
            <person name="Schmutz J."/>
            <person name="Schrader J."/>
            <person name="Segerman B."/>
            <person name="Shin H."/>
            <person name="Siddiqui A."/>
            <person name="Sterky F."/>
            <person name="Terry A."/>
            <person name="Tsai C.J."/>
            <person name="Uberbacher E."/>
            <person name="Unneberg P."/>
            <person name="Vahala J."/>
            <person name="Wall K."/>
            <person name="Wessler S."/>
            <person name="Yang G."/>
            <person name="Yin T."/>
            <person name="Douglas C."/>
            <person name="Marra M."/>
            <person name="Sandberg G."/>
            <person name="Van de Peer Y."/>
            <person name="Rokhsar D."/>
        </authorList>
    </citation>
    <scope>NUCLEOTIDE SEQUENCE [LARGE SCALE GENOMIC DNA]</scope>
    <source>
        <strain evidence="2">cv. Nisqually</strain>
    </source>
</reference>
<protein>
    <submittedName>
        <fullName evidence="1">Uncharacterized protein</fullName>
    </submittedName>
</protein>
<dbReference type="EMBL" id="CM009295">
    <property type="protein sequence ID" value="PNT32473.1"/>
    <property type="molecule type" value="Genomic_DNA"/>
</dbReference>
<dbReference type="Proteomes" id="UP000006729">
    <property type="component" value="Chromosome 6"/>
</dbReference>
<gene>
    <name evidence="1" type="ORF">POPTR_006G191600</name>
</gene>
<dbReference type="AlphaFoldDB" id="A0A2K2A4L4"/>
<name>A0A2K2A4L4_POPTR</name>
<evidence type="ECO:0000313" key="2">
    <source>
        <dbReference type="Proteomes" id="UP000006729"/>
    </source>
</evidence>
<accession>A0A2K2A4L4</accession>
<evidence type="ECO:0000313" key="1">
    <source>
        <dbReference type="EMBL" id="PNT32473.1"/>
    </source>
</evidence>
<proteinExistence type="predicted"/>
<organism evidence="1 2">
    <name type="scientific">Populus trichocarpa</name>
    <name type="common">Western balsam poplar</name>
    <name type="synonym">Populus balsamifera subsp. trichocarpa</name>
    <dbReference type="NCBI Taxonomy" id="3694"/>
    <lineage>
        <taxon>Eukaryota</taxon>
        <taxon>Viridiplantae</taxon>
        <taxon>Streptophyta</taxon>
        <taxon>Embryophyta</taxon>
        <taxon>Tracheophyta</taxon>
        <taxon>Spermatophyta</taxon>
        <taxon>Magnoliopsida</taxon>
        <taxon>eudicotyledons</taxon>
        <taxon>Gunneridae</taxon>
        <taxon>Pentapetalae</taxon>
        <taxon>rosids</taxon>
        <taxon>fabids</taxon>
        <taxon>Malpighiales</taxon>
        <taxon>Salicaceae</taxon>
        <taxon>Saliceae</taxon>
        <taxon>Populus</taxon>
    </lineage>
</organism>
<sequence length="71" mass="8354">MNTRIKYSDQRKKEIDLGRRDIVRAESVTGAVESVVGDGSGRMWKWRRERERAEKRRSVCAVVVFENEKKD</sequence>